<accession>A0AAP3Q295</accession>
<dbReference type="RefSeq" id="WP_015569214.1">
    <property type="nucleotide sequence ID" value="NZ_CP100127.1"/>
</dbReference>
<protein>
    <recommendedName>
        <fullName evidence="2">GTP cyclohydrolase 1 type 2 homolog</fullName>
    </recommendedName>
</protein>
<feature type="binding site" evidence="3">
    <location>
        <position position="63"/>
    </location>
    <ligand>
        <name>a divalent metal cation</name>
        <dbReference type="ChEBI" id="CHEBI:60240"/>
        <label>1</label>
    </ligand>
</feature>
<dbReference type="Gene3D" id="3.40.1390.30">
    <property type="entry name" value="NIF3 (NGG1p interacting factor 3)-like"/>
    <property type="match status" value="1"/>
</dbReference>
<proteinExistence type="inferred from homology"/>
<evidence type="ECO:0000313" key="5">
    <source>
        <dbReference type="EMBL" id="MDB8017825.1"/>
    </source>
</evidence>
<evidence type="ECO:0000256" key="3">
    <source>
        <dbReference type="PIRSR" id="PIRSR602678-1"/>
    </source>
</evidence>
<sequence>MKKKEIIDKILQYHPNIEHYHGCDEYKSGFEEEKCTGIVSALVPTMEVLKKAVELGCNLLVVHEPIYYQTPDFPDWKGDFENSVQKEKEAYIREHRLTVWRDHDHMHTHQPDSIFAGVIKYLGWESYFNTEISGMMPFFYVFDIPECTVSELGEELKEKIGMNGVRIVGNPEDKMKRVAIVAHLYPNSAMVDEIKEDGYYHSYDMEIMKYMETENIDAIIPGEIIEWTILSYIRDAAYMGKHKACFNIGHFNMEELGMKYAADWIGELLNNEIPVNYIPTEDGWTFL</sequence>
<dbReference type="Proteomes" id="UP001212823">
    <property type="component" value="Unassembled WGS sequence"/>
</dbReference>
<dbReference type="EMBL" id="JAJCJK010000037">
    <property type="protein sequence ID" value="MCB6939656.1"/>
    <property type="molecule type" value="Genomic_DNA"/>
</dbReference>
<evidence type="ECO:0000313" key="4">
    <source>
        <dbReference type="EMBL" id="MCB6939656.1"/>
    </source>
</evidence>
<name>A0AAP3Q295_9FIRM</name>
<dbReference type="GO" id="GO:0046872">
    <property type="term" value="F:metal ion binding"/>
    <property type="evidence" value="ECO:0007669"/>
    <property type="project" value="UniProtKB-KW"/>
</dbReference>
<dbReference type="InterPro" id="IPR036069">
    <property type="entry name" value="DUF34/NIF3_sf"/>
</dbReference>
<dbReference type="InterPro" id="IPR002678">
    <property type="entry name" value="DUF34/NIF3"/>
</dbReference>
<dbReference type="EMBL" id="JAQLYE010000010">
    <property type="protein sequence ID" value="MDB8017825.1"/>
    <property type="molecule type" value="Genomic_DNA"/>
</dbReference>
<comment type="similarity">
    <text evidence="1">Belongs to the GTP cyclohydrolase I type 2/NIF3 family.</text>
</comment>
<comment type="caution">
    <text evidence="5">The sequence shown here is derived from an EMBL/GenBank/DDBJ whole genome shotgun (WGS) entry which is preliminary data.</text>
</comment>
<evidence type="ECO:0000256" key="1">
    <source>
        <dbReference type="ARBA" id="ARBA00006964"/>
    </source>
</evidence>
<dbReference type="AlphaFoldDB" id="A0AAP3Q295"/>
<dbReference type="Pfam" id="PF01784">
    <property type="entry name" value="DUF34_NIF3"/>
    <property type="match status" value="1"/>
</dbReference>
<evidence type="ECO:0000256" key="2">
    <source>
        <dbReference type="ARBA" id="ARBA00022112"/>
    </source>
</evidence>
<organism evidence="5 6">
    <name type="scientific">Agathobacter rectalis</name>
    <dbReference type="NCBI Taxonomy" id="39491"/>
    <lineage>
        <taxon>Bacteria</taxon>
        <taxon>Bacillati</taxon>
        <taxon>Bacillota</taxon>
        <taxon>Clostridia</taxon>
        <taxon>Lachnospirales</taxon>
        <taxon>Lachnospiraceae</taxon>
        <taxon>Agathobacter</taxon>
    </lineage>
</organism>
<evidence type="ECO:0000313" key="6">
    <source>
        <dbReference type="Proteomes" id="UP001212823"/>
    </source>
</evidence>
<dbReference type="SUPFAM" id="SSF102705">
    <property type="entry name" value="NIF3 (NGG1p interacting factor 3)-like"/>
    <property type="match status" value="1"/>
</dbReference>
<keyword evidence="3" id="KW-0479">Metal-binding</keyword>
<dbReference type="Proteomes" id="UP001197684">
    <property type="component" value="Unassembled WGS sequence"/>
</dbReference>
<reference evidence="5" key="2">
    <citation type="submission" date="2023-01" db="EMBL/GenBank/DDBJ databases">
        <title>Human gut microbiome strain richness.</title>
        <authorList>
            <person name="Chen-Liaw A."/>
        </authorList>
    </citation>
    <scope>NUCLEOTIDE SEQUENCE</scope>
    <source>
        <strain evidence="5">1001283st1_D2_1001283B150209_150212</strain>
    </source>
</reference>
<gene>
    <name evidence="4" type="ORF">LIZ56_14795</name>
    <name evidence="5" type="ORF">PNE45_07240</name>
</gene>
<reference evidence="4" key="1">
    <citation type="submission" date="2021-10" db="EMBL/GenBank/DDBJ databases">
        <title>Collection of gut derived symbiotic bacterial strains cultured from healthy donors.</title>
        <authorList>
            <person name="Lin H."/>
            <person name="Littmann E."/>
            <person name="Kohout C."/>
            <person name="Pamer E.G."/>
        </authorList>
    </citation>
    <scope>NUCLEOTIDE SEQUENCE</scope>
    <source>
        <strain evidence="4">DFI.9.42</strain>
    </source>
</reference>